<feature type="transmembrane region" description="Helical" evidence="2">
    <location>
        <begin position="6"/>
        <end position="22"/>
    </location>
</feature>
<keyword evidence="2" id="KW-0472">Membrane</keyword>
<accession>A0ABV8GX63</accession>
<feature type="compositionally biased region" description="Basic and acidic residues" evidence="1">
    <location>
        <begin position="51"/>
        <end position="65"/>
    </location>
</feature>
<reference evidence="4" key="1">
    <citation type="journal article" date="2019" name="Int. J. Syst. Evol. Microbiol.">
        <title>The Global Catalogue of Microorganisms (GCM) 10K type strain sequencing project: providing services to taxonomists for standard genome sequencing and annotation.</title>
        <authorList>
            <consortium name="The Broad Institute Genomics Platform"/>
            <consortium name="The Broad Institute Genome Sequencing Center for Infectious Disease"/>
            <person name="Wu L."/>
            <person name="Ma J."/>
        </authorList>
    </citation>
    <scope>NUCLEOTIDE SEQUENCE [LARGE SCALE GENOMIC DNA]</scope>
    <source>
        <strain evidence="4">IBRC-M 10703</strain>
    </source>
</reference>
<proteinExistence type="predicted"/>
<organism evidence="3 4">
    <name type="scientific">Oceanobacillus longus</name>
    <dbReference type="NCBI Taxonomy" id="930120"/>
    <lineage>
        <taxon>Bacteria</taxon>
        <taxon>Bacillati</taxon>
        <taxon>Bacillota</taxon>
        <taxon>Bacilli</taxon>
        <taxon>Bacillales</taxon>
        <taxon>Bacillaceae</taxon>
        <taxon>Oceanobacillus</taxon>
    </lineage>
</organism>
<protein>
    <submittedName>
        <fullName evidence="3">Uncharacterized protein</fullName>
    </submittedName>
</protein>
<keyword evidence="4" id="KW-1185">Reference proteome</keyword>
<keyword evidence="2" id="KW-1133">Transmembrane helix</keyword>
<gene>
    <name evidence="3" type="ORF">ACFOUV_02845</name>
</gene>
<dbReference type="RefSeq" id="WP_379495251.1">
    <property type="nucleotide sequence ID" value="NZ_JBHSAO010000001.1"/>
</dbReference>
<sequence>MDWIFDNLFIVIIIISGLISFFRNNNTEEKKKETKKPVPPKSGRIPNAPPVRREQPRAERNVYKERTKKPIVSTASIEEQQKMQMERLASRYGAISDTIEDLTAQSSKGSNLNEPTKESTVMKERMRKQVEGNLGAQGLVNGVIMSEVLGAPRAKKPYKTVLQDRIR</sequence>
<name>A0ABV8GX63_9BACI</name>
<evidence type="ECO:0000256" key="2">
    <source>
        <dbReference type="SAM" id="Phobius"/>
    </source>
</evidence>
<dbReference type="Proteomes" id="UP001595772">
    <property type="component" value="Unassembled WGS sequence"/>
</dbReference>
<comment type="caution">
    <text evidence="3">The sequence shown here is derived from an EMBL/GenBank/DDBJ whole genome shotgun (WGS) entry which is preliminary data.</text>
</comment>
<dbReference type="EMBL" id="JBHSAO010000001">
    <property type="protein sequence ID" value="MFC4022754.1"/>
    <property type="molecule type" value="Genomic_DNA"/>
</dbReference>
<evidence type="ECO:0000313" key="4">
    <source>
        <dbReference type="Proteomes" id="UP001595772"/>
    </source>
</evidence>
<evidence type="ECO:0000256" key="1">
    <source>
        <dbReference type="SAM" id="MobiDB-lite"/>
    </source>
</evidence>
<evidence type="ECO:0000313" key="3">
    <source>
        <dbReference type="EMBL" id="MFC4022754.1"/>
    </source>
</evidence>
<feature type="region of interest" description="Disordered" evidence="1">
    <location>
        <begin position="28"/>
        <end position="79"/>
    </location>
</feature>
<keyword evidence="2" id="KW-0812">Transmembrane</keyword>